<keyword evidence="2" id="KW-1185">Reference proteome</keyword>
<evidence type="ECO:0000313" key="2">
    <source>
        <dbReference type="Proteomes" id="UP001217417"/>
    </source>
</evidence>
<sequence length="292" mass="32957">MSMDRSAMPDEKALSDCDMALSFLKNNPPEQRHLKLEADWSNIKSETGIQRIRATVVTVPRDLHEVPASEFMSEIMNSIEAYLSVHKPDAVGTIVDSGSVKEKITYGTYAHSSKQSDGVFKYNMAIEVGSSETYAALCRDKDMWLDGHHVNVCMLVCFNESPRFRNPTSLYENLDVRSEIENMNLVANKSMPSHYGPISYPNHHWLGTLKEGFIEVWRENSSVRYPLIETGKIHDTLPTNIGLRIRDFYPNEAWKAADIPDGDIPINSTIFMKHIKTAIIATAGRLSDYVSQ</sequence>
<protein>
    <submittedName>
        <fullName evidence="1">Uncharacterized protein</fullName>
    </submittedName>
</protein>
<accession>A0AAD7QP39</accession>
<dbReference type="Proteomes" id="UP001217417">
    <property type="component" value="Unassembled WGS sequence"/>
</dbReference>
<proteinExistence type="predicted"/>
<dbReference type="AlphaFoldDB" id="A0AAD7QP39"/>
<name>A0AAD7QP39_9ASCO</name>
<reference evidence="1" key="1">
    <citation type="submission" date="2023-03" db="EMBL/GenBank/DDBJ databases">
        <title>Near-Complete genome sequence of Lipomyces tetrasporous NRRL Y-64009, an oleaginous yeast capable of growing on lignocellulosic hydrolysates.</title>
        <authorList>
            <consortium name="Lawrence Berkeley National Laboratory"/>
            <person name="Jagtap S.S."/>
            <person name="Liu J.-J."/>
            <person name="Walukiewicz H.E."/>
            <person name="Pangilinan J."/>
            <person name="Lipzen A."/>
            <person name="Ahrendt S."/>
            <person name="Koriabine M."/>
            <person name="Cobaugh K."/>
            <person name="Salamov A."/>
            <person name="Yoshinaga Y."/>
            <person name="Ng V."/>
            <person name="Daum C."/>
            <person name="Grigoriev I.V."/>
            <person name="Slininger P.J."/>
            <person name="Dien B.S."/>
            <person name="Jin Y.-S."/>
            <person name="Rao C.V."/>
        </authorList>
    </citation>
    <scope>NUCLEOTIDE SEQUENCE</scope>
    <source>
        <strain evidence="1">NRRL Y-64009</strain>
    </source>
</reference>
<dbReference type="EMBL" id="JARPMG010000012">
    <property type="protein sequence ID" value="KAJ8097232.1"/>
    <property type="molecule type" value="Genomic_DNA"/>
</dbReference>
<gene>
    <name evidence="1" type="ORF">POJ06DRAFT_283812</name>
</gene>
<comment type="caution">
    <text evidence="1">The sequence shown here is derived from an EMBL/GenBank/DDBJ whole genome shotgun (WGS) entry which is preliminary data.</text>
</comment>
<organism evidence="1 2">
    <name type="scientific">Lipomyces tetrasporus</name>
    <dbReference type="NCBI Taxonomy" id="54092"/>
    <lineage>
        <taxon>Eukaryota</taxon>
        <taxon>Fungi</taxon>
        <taxon>Dikarya</taxon>
        <taxon>Ascomycota</taxon>
        <taxon>Saccharomycotina</taxon>
        <taxon>Lipomycetes</taxon>
        <taxon>Lipomycetales</taxon>
        <taxon>Lipomycetaceae</taxon>
        <taxon>Lipomyces</taxon>
    </lineage>
</organism>
<dbReference type="RefSeq" id="XP_056040682.1">
    <property type="nucleotide sequence ID" value="XM_056190133.1"/>
</dbReference>
<dbReference type="GeneID" id="80885299"/>
<evidence type="ECO:0000313" key="1">
    <source>
        <dbReference type="EMBL" id="KAJ8097232.1"/>
    </source>
</evidence>